<dbReference type="eggNOG" id="ENOG502R5P3">
    <property type="taxonomic scope" value="Eukaryota"/>
</dbReference>
<organism evidence="3 4">
    <name type="scientific">Phytophthora ramorum</name>
    <name type="common">Sudden oak death agent</name>
    <dbReference type="NCBI Taxonomy" id="164328"/>
    <lineage>
        <taxon>Eukaryota</taxon>
        <taxon>Sar</taxon>
        <taxon>Stramenopiles</taxon>
        <taxon>Oomycota</taxon>
        <taxon>Peronosporomycetes</taxon>
        <taxon>Peronosporales</taxon>
        <taxon>Peronosporaceae</taxon>
        <taxon>Phytophthora</taxon>
    </lineage>
</organism>
<dbReference type="EMBL" id="DS566002">
    <property type="status" value="NOT_ANNOTATED_CDS"/>
    <property type="molecule type" value="Genomic_DNA"/>
</dbReference>
<evidence type="ECO:0000256" key="1">
    <source>
        <dbReference type="SAM" id="MobiDB-lite"/>
    </source>
</evidence>
<dbReference type="PANTHER" id="PTHR47160">
    <property type="entry name" value="PUTATIVE-RELATED"/>
    <property type="match status" value="1"/>
</dbReference>
<dbReference type="OMA" id="EPAEVAC"/>
<dbReference type="VEuPathDB" id="FungiDB:KRP22_6335"/>
<reference evidence="3" key="2">
    <citation type="submission" date="2015-06" db="UniProtKB">
        <authorList>
            <consortium name="EnsemblProtists"/>
        </authorList>
    </citation>
    <scope>IDENTIFICATION</scope>
    <source>
        <strain evidence="3">Pr102</strain>
    </source>
</reference>
<feature type="compositionally biased region" description="Acidic residues" evidence="1">
    <location>
        <begin position="430"/>
        <end position="442"/>
    </location>
</feature>
<accession>H3GDX8</accession>
<evidence type="ECO:0000313" key="4">
    <source>
        <dbReference type="Proteomes" id="UP000005238"/>
    </source>
</evidence>
<dbReference type="HOGENOM" id="CLU_028851_4_1_1"/>
<evidence type="ECO:0000259" key="2">
    <source>
        <dbReference type="Pfam" id="PF10551"/>
    </source>
</evidence>
<sequence length="442" mass="50063">MAFFIATMGYTAGRPHTCRNVDAADTSLVDVSSAMKDRVDTLAVEQVALPARRIWEAVRSEFYGADNEHVVRGLSEPQVLRRVYQARSQHFSGNVHGAIEIPPLSTALNEAVSFFQFHYVTVNRVNLSKPTRLIDWAHPSLINLLRYNGTTIFVDGTFRCVPPGYKQCVIFMVHDRASGLYVPVYYVLSTSRSGDSFWDMVHFVVQSTDKQLEPAEVACDFESAIIDAVQTQFPNAIVIGCLFHLKQALRRAMKRFLIPEEECGIAMTRGVLDMLMVVDHSLIERCIKWVQREIRQRCDVAGIAYSKAKWRGFWGYFQRTWLEQYDVSVWNVAGLNNDLVARTNNPLERFNRELNDRFPNPRPSMATFVGVIKTLSAEYIPRLADVPRGRARRPTRERIQLPVPVDLPDDILDDSGDDAPAVIELSSDSSSDEEDGEAEQEL</sequence>
<feature type="compositionally biased region" description="Acidic residues" evidence="1">
    <location>
        <begin position="407"/>
        <end position="417"/>
    </location>
</feature>
<dbReference type="Proteomes" id="UP000005238">
    <property type="component" value="Unassembled WGS sequence"/>
</dbReference>
<reference evidence="4" key="1">
    <citation type="journal article" date="2006" name="Science">
        <title>Phytophthora genome sequences uncover evolutionary origins and mechanisms of pathogenesis.</title>
        <authorList>
            <person name="Tyler B.M."/>
            <person name="Tripathy S."/>
            <person name="Zhang X."/>
            <person name="Dehal P."/>
            <person name="Jiang R.H."/>
            <person name="Aerts A."/>
            <person name="Arredondo F.D."/>
            <person name="Baxter L."/>
            <person name="Bensasson D."/>
            <person name="Beynon J.L."/>
            <person name="Chapman J."/>
            <person name="Damasceno C.M."/>
            <person name="Dorrance A.E."/>
            <person name="Dou D."/>
            <person name="Dickerman A.W."/>
            <person name="Dubchak I.L."/>
            <person name="Garbelotto M."/>
            <person name="Gijzen M."/>
            <person name="Gordon S.G."/>
            <person name="Govers F."/>
            <person name="Grunwald N.J."/>
            <person name="Huang W."/>
            <person name="Ivors K.L."/>
            <person name="Jones R.W."/>
            <person name="Kamoun S."/>
            <person name="Krampis K."/>
            <person name="Lamour K.H."/>
            <person name="Lee M.K."/>
            <person name="McDonald W.H."/>
            <person name="Medina M."/>
            <person name="Meijer H.J."/>
            <person name="Nordberg E.K."/>
            <person name="Maclean D.J."/>
            <person name="Ospina-Giraldo M.D."/>
            <person name="Morris P.F."/>
            <person name="Phuntumart V."/>
            <person name="Putnam N.H."/>
            <person name="Rash S."/>
            <person name="Rose J.K."/>
            <person name="Sakihama Y."/>
            <person name="Salamov A.A."/>
            <person name="Savidor A."/>
            <person name="Scheuring C.F."/>
            <person name="Smith B.M."/>
            <person name="Sobral B.W."/>
            <person name="Terry A."/>
            <person name="Torto-Alalibo T.A."/>
            <person name="Win J."/>
            <person name="Xu Z."/>
            <person name="Zhang H."/>
            <person name="Grigoriev I.V."/>
            <person name="Rokhsar D.S."/>
            <person name="Boore J.L."/>
        </authorList>
    </citation>
    <scope>NUCLEOTIDE SEQUENCE [LARGE SCALE GENOMIC DNA]</scope>
    <source>
        <strain evidence="4">Pr102</strain>
    </source>
</reference>
<proteinExistence type="predicted"/>
<dbReference type="PANTHER" id="PTHR47160:SF5">
    <property type="entry name" value="MULE TRANSPOSASE DOMAIN-CONTAINING PROTEIN"/>
    <property type="match status" value="1"/>
</dbReference>
<dbReference type="InParanoid" id="H3GDX8"/>
<dbReference type="EnsemblProtists" id="Phyra73803">
    <property type="protein sequence ID" value="Phyra73803"/>
    <property type="gene ID" value="Phyra73803"/>
</dbReference>
<feature type="domain" description="MULE transposase" evidence="2">
    <location>
        <begin position="152"/>
        <end position="247"/>
    </location>
</feature>
<keyword evidence="4" id="KW-1185">Reference proteome</keyword>
<name>H3GDX8_PHYRM</name>
<dbReference type="Pfam" id="PF10551">
    <property type="entry name" value="MULE"/>
    <property type="match status" value="1"/>
</dbReference>
<protein>
    <recommendedName>
        <fullName evidence="2">MULE transposase domain-containing protein</fullName>
    </recommendedName>
</protein>
<evidence type="ECO:0000313" key="3">
    <source>
        <dbReference type="EnsemblProtists" id="Phyra73803"/>
    </source>
</evidence>
<feature type="region of interest" description="Disordered" evidence="1">
    <location>
        <begin position="391"/>
        <end position="442"/>
    </location>
</feature>
<dbReference type="InterPro" id="IPR018289">
    <property type="entry name" value="MULE_transposase_dom"/>
</dbReference>
<dbReference type="AlphaFoldDB" id="H3GDX8"/>